<evidence type="ECO:0000313" key="2">
    <source>
        <dbReference type="EMBL" id="PVD37073.1"/>
    </source>
</evidence>
<name>A0A2T7PUH3_POMCA</name>
<gene>
    <name evidence="2" type="ORF">C0Q70_04066</name>
</gene>
<dbReference type="EMBL" id="PZQS01000002">
    <property type="protein sequence ID" value="PVD37073.1"/>
    <property type="molecule type" value="Genomic_DNA"/>
</dbReference>
<evidence type="ECO:0000313" key="3">
    <source>
        <dbReference type="Proteomes" id="UP000245119"/>
    </source>
</evidence>
<proteinExistence type="predicted"/>
<feature type="compositionally biased region" description="Basic and acidic residues" evidence="1">
    <location>
        <begin position="32"/>
        <end position="42"/>
    </location>
</feature>
<comment type="caution">
    <text evidence="2">The sequence shown here is derived from an EMBL/GenBank/DDBJ whole genome shotgun (WGS) entry which is preliminary data.</text>
</comment>
<evidence type="ECO:0000256" key="1">
    <source>
        <dbReference type="SAM" id="MobiDB-lite"/>
    </source>
</evidence>
<protein>
    <submittedName>
        <fullName evidence="2">Uncharacterized protein</fullName>
    </submittedName>
</protein>
<organism evidence="2 3">
    <name type="scientific">Pomacea canaliculata</name>
    <name type="common">Golden apple snail</name>
    <dbReference type="NCBI Taxonomy" id="400727"/>
    <lineage>
        <taxon>Eukaryota</taxon>
        <taxon>Metazoa</taxon>
        <taxon>Spiralia</taxon>
        <taxon>Lophotrochozoa</taxon>
        <taxon>Mollusca</taxon>
        <taxon>Gastropoda</taxon>
        <taxon>Caenogastropoda</taxon>
        <taxon>Architaenioglossa</taxon>
        <taxon>Ampullarioidea</taxon>
        <taxon>Ampullariidae</taxon>
        <taxon>Pomacea</taxon>
    </lineage>
</organism>
<feature type="region of interest" description="Disordered" evidence="1">
    <location>
        <begin position="1"/>
        <end position="42"/>
    </location>
</feature>
<dbReference type="Proteomes" id="UP000245119">
    <property type="component" value="Linkage Group LG2"/>
</dbReference>
<reference evidence="2 3" key="1">
    <citation type="submission" date="2018-04" db="EMBL/GenBank/DDBJ databases">
        <title>The genome of golden apple snail Pomacea canaliculata provides insight into stress tolerance and invasive adaptation.</title>
        <authorList>
            <person name="Liu C."/>
            <person name="Liu B."/>
            <person name="Ren Y."/>
            <person name="Zhang Y."/>
            <person name="Wang H."/>
            <person name="Li S."/>
            <person name="Jiang F."/>
            <person name="Yin L."/>
            <person name="Zhang G."/>
            <person name="Qian W."/>
            <person name="Fan W."/>
        </authorList>
    </citation>
    <scope>NUCLEOTIDE SEQUENCE [LARGE SCALE GENOMIC DNA]</scope>
    <source>
        <strain evidence="2">SZHN2017</strain>
        <tissue evidence="2">Muscle</tissue>
    </source>
</reference>
<sequence length="114" mass="12895">MAMSRWGGEKEKEGVEEGEWVFTPSHHGRQPALKEERGGDAETQKSLALIARVLLKIEYTILWVHHLVGPRTCYVHPPTHPHPDKMCIMLPTGSVSCGLTRLHYSKVYRSQGVH</sequence>
<dbReference type="AlphaFoldDB" id="A0A2T7PUH3"/>
<keyword evidence="3" id="KW-1185">Reference proteome</keyword>
<accession>A0A2T7PUH3</accession>